<dbReference type="Proteomes" id="UP000241769">
    <property type="component" value="Unassembled WGS sequence"/>
</dbReference>
<evidence type="ECO:0000256" key="1">
    <source>
        <dbReference type="SAM" id="Coils"/>
    </source>
</evidence>
<organism evidence="2 3">
    <name type="scientific">Planoprotostelium fungivorum</name>
    <dbReference type="NCBI Taxonomy" id="1890364"/>
    <lineage>
        <taxon>Eukaryota</taxon>
        <taxon>Amoebozoa</taxon>
        <taxon>Evosea</taxon>
        <taxon>Variosea</taxon>
        <taxon>Cavosteliida</taxon>
        <taxon>Cavosteliaceae</taxon>
        <taxon>Planoprotostelium</taxon>
    </lineage>
</organism>
<keyword evidence="3" id="KW-1185">Reference proteome</keyword>
<name>A0A2P6MUX4_9EUKA</name>
<comment type="caution">
    <text evidence="2">The sequence shown here is derived from an EMBL/GenBank/DDBJ whole genome shotgun (WGS) entry which is preliminary data.</text>
</comment>
<sequence>MIFLDHYLHARYRFSHSAYRIQYTATLVYNAHTIVNHRNNTIAYVQTDLRQLWEMVVRENPLDESELIGITPSQLLASHNRPPTLKPRGLFDGCQQEILNRLQGELNVLKVADLEARNDILTAHNNNITTLNDNLNRRIEELEARNDNLTTSKII</sequence>
<dbReference type="EMBL" id="MDYQ01000378">
    <property type="protein sequence ID" value="PRP75521.1"/>
    <property type="molecule type" value="Genomic_DNA"/>
</dbReference>
<gene>
    <name evidence="2" type="ORF">PROFUN_09007</name>
</gene>
<protein>
    <submittedName>
        <fullName evidence="2">Uncharacterized protein</fullName>
    </submittedName>
</protein>
<evidence type="ECO:0000313" key="3">
    <source>
        <dbReference type="Proteomes" id="UP000241769"/>
    </source>
</evidence>
<dbReference type="AlphaFoldDB" id="A0A2P6MUX4"/>
<evidence type="ECO:0000313" key="2">
    <source>
        <dbReference type="EMBL" id="PRP75521.1"/>
    </source>
</evidence>
<proteinExistence type="predicted"/>
<keyword evidence="1" id="KW-0175">Coiled coil</keyword>
<dbReference type="InParanoid" id="A0A2P6MUX4"/>
<reference evidence="2 3" key="1">
    <citation type="journal article" date="2018" name="Genome Biol. Evol.">
        <title>Multiple Roots of Fruiting Body Formation in Amoebozoa.</title>
        <authorList>
            <person name="Hillmann F."/>
            <person name="Forbes G."/>
            <person name="Novohradska S."/>
            <person name="Ferling I."/>
            <person name="Riege K."/>
            <person name="Groth M."/>
            <person name="Westermann M."/>
            <person name="Marz M."/>
            <person name="Spaller T."/>
            <person name="Winckler T."/>
            <person name="Schaap P."/>
            <person name="Glockner G."/>
        </authorList>
    </citation>
    <scope>NUCLEOTIDE SEQUENCE [LARGE SCALE GENOMIC DNA]</scope>
    <source>
        <strain evidence="2 3">Jena</strain>
    </source>
</reference>
<feature type="coiled-coil region" evidence="1">
    <location>
        <begin position="125"/>
        <end position="152"/>
    </location>
</feature>
<accession>A0A2P6MUX4</accession>